<proteinExistence type="predicted"/>
<gene>
    <name evidence="2" type="ORF">FM071_10440</name>
</gene>
<dbReference type="KEGG" id="spal:FM071_10440"/>
<dbReference type="Proteomes" id="UP000593580">
    <property type="component" value="Plasmid unnamed"/>
</dbReference>
<dbReference type="Gene3D" id="3.90.226.10">
    <property type="entry name" value="2-enoyl-CoA Hydratase, Chain A, domain 1"/>
    <property type="match status" value="1"/>
</dbReference>
<accession>A0A7M1BAU1</accession>
<dbReference type="InterPro" id="IPR011034">
    <property type="entry name" value="Formyl_transferase-like_C_sf"/>
</dbReference>
<sequence>MKITLLVSTFNSLSQLVYTYLCERGDIVDVVYANSASRDEEIESFSPEIILSPYLRDYIPKSIYENYPTYIFHPGPLGDRGAYSLENALGKKEWGVVILKANALFDGGDIYVQKNFEVRNTYKASLYRNEVLSSYASVLDLFFENVIANKKEQQDVSLALNKDPNYQIDWDNDTTEEIVKKVYTYDSFPGIEDEILGLKVRLYGAWKEERLRGNFPKEIVAKRDGAICLSTIDGAIWITHLKEETKFKLPATYVLKDRLKGVKEERLPLIFDKSYKTFYEISCNIKDEIAYLHFNFHNGAFSSDKCMKLKYAFEYIKTEAKVVVLMGGQDFFSNGIHLNLLEDSKKNGEDGWSNINAMNDLVKSILFADDVVTVASLHKNAGAGGVFLALACDYVIADEIVILNPHYKTLGLSGSEYHTYTLPKRVREEKAQELLDACLPIGAKEAERIGMVDKVFSHADYMDNLQRFCKKIVSNEDQCGDFLWEKEDYLEENKQLIEQARENEIAVMHSEFWDKESNFHKLRYEFVYKVCPLVTPKRLKIAAKKGREDA</sequence>
<dbReference type="SUPFAM" id="SSF52096">
    <property type="entry name" value="ClpP/crotonase"/>
    <property type="match status" value="1"/>
</dbReference>
<reference evidence="2 3" key="1">
    <citation type="submission" date="2019-07" db="EMBL/GenBank/DDBJ databases">
        <title>Sulfurimonas paralvinellae sp. nov., a novel mesophilic, hydrogen- and sulfur-oxidizing chemolithoautotroph within the Epsilonproteo- bacteria isolated from a deep-sea hydrothermal vent polychaete nest, reclassification of Thiomicrospira denitrificans as Sulfurimonas denitrificans comb. nov. and emended description of the genus Sulfurimonas.</title>
        <authorList>
            <person name="Wang S."/>
            <person name="Jiang L."/>
            <person name="Shao Z."/>
        </authorList>
    </citation>
    <scope>NUCLEOTIDE SEQUENCE [LARGE SCALE GENOMIC DNA]</scope>
    <source>
        <strain evidence="2 3">GO25</strain>
        <plasmid evidence="2 3">unnamed</plasmid>
    </source>
</reference>
<dbReference type="SUPFAM" id="SSF50486">
    <property type="entry name" value="FMT C-terminal domain-like"/>
    <property type="match status" value="1"/>
</dbReference>
<dbReference type="RefSeq" id="WP_193112129.1">
    <property type="nucleotide sequence ID" value="NZ_CP041407.1"/>
</dbReference>
<dbReference type="GO" id="GO:0003824">
    <property type="term" value="F:catalytic activity"/>
    <property type="evidence" value="ECO:0007669"/>
    <property type="project" value="InterPro"/>
</dbReference>
<dbReference type="InterPro" id="IPR029045">
    <property type="entry name" value="ClpP/crotonase-like_dom_sf"/>
</dbReference>
<dbReference type="PANTHER" id="PTHR43388">
    <property type="entry name" value="HYDROGENASE MATURATION FACTOR HOXX"/>
    <property type="match status" value="1"/>
</dbReference>
<dbReference type="InterPro" id="IPR047180">
    <property type="entry name" value="HoxX-like"/>
</dbReference>
<dbReference type="Pfam" id="PF02911">
    <property type="entry name" value="Formyl_trans_C"/>
    <property type="match status" value="1"/>
</dbReference>
<dbReference type="EMBL" id="CP041407">
    <property type="protein sequence ID" value="QOP46785.1"/>
    <property type="molecule type" value="Genomic_DNA"/>
</dbReference>
<name>A0A7M1BAU1_9BACT</name>
<protein>
    <submittedName>
        <fullName evidence="2">Hydrogenase</fullName>
    </submittedName>
</protein>
<dbReference type="SUPFAM" id="SSF53328">
    <property type="entry name" value="Formyltransferase"/>
    <property type="match status" value="1"/>
</dbReference>
<dbReference type="Gene3D" id="3.40.50.12230">
    <property type="match status" value="1"/>
</dbReference>
<organism evidence="2 3">
    <name type="scientific">Sulfurimonas paralvinellae</name>
    <dbReference type="NCBI Taxonomy" id="317658"/>
    <lineage>
        <taxon>Bacteria</taxon>
        <taxon>Pseudomonadati</taxon>
        <taxon>Campylobacterota</taxon>
        <taxon>Epsilonproteobacteria</taxon>
        <taxon>Campylobacterales</taxon>
        <taxon>Sulfurimonadaceae</taxon>
        <taxon>Sulfurimonas</taxon>
    </lineage>
</organism>
<dbReference type="AlphaFoldDB" id="A0A7M1BAU1"/>
<evidence type="ECO:0000313" key="3">
    <source>
        <dbReference type="Proteomes" id="UP000593580"/>
    </source>
</evidence>
<dbReference type="InterPro" id="IPR005793">
    <property type="entry name" value="Formyl_trans_C"/>
</dbReference>
<dbReference type="Pfam" id="PF00378">
    <property type="entry name" value="ECH_1"/>
    <property type="match status" value="1"/>
</dbReference>
<dbReference type="InterPro" id="IPR001753">
    <property type="entry name" value="Enoyl-CoA_hydra/iso"/>
</dbReference>
<dbReference type="InterPro" id="IPR036477">
    <property type="entry name" value="Formyl_transf_N_sf"/>
</dbReference>
<evidence type="ECO:0000313" key="2">
    <source>
        <dbReference type="EMBL" id="QOP46785.1"/>
    </source>
</evidence>
<dbReference type="CDD" id="cd06558">
    <property type="entry name" value="crotonase-like"/>
    <property type="match status" value="1"/>
</dbReference>
<geneLocation type="plasmid" evidence="2 3">
    <name>unnamed</name>
</geneLocation>
<evidence type="ECO:0000259" key="1">
    <source>
        <dbReference type="Pfam" id="PF02911"/>
    </source>
</evidence>
<keyword evidence="2" id="KW-0614">Plasmid</keyword>
<dbReference type="CDD" id="cd08701">
    <property type="entry name" value="FMT_C_HypX"/>
    <property type="match status" value="1"/>
</dbReference>
<feature type="domain" description="Formyl transferase C-terminal" evidence="1">
    <location>
        <begin position="165"/>
        <end position="254"/>
    </location>
</feature>
<dbReference type="PANTHER" id="PTHR43388:SF1">
    <property type="entry name" value="HYDROGENASE MATURATION FACTOR HOXX"/>
    <property type="match status" value="1"/>
</dbReference>
<keyword evidence="3" id="KW-1185">Reference proteome</keyword>